<reference evidence="6 7" key="1">
    <citation type="submission" date="2020-08" db="EMBL/GenBank/DDBJ databases">
        <title>Genomic Encyclopedia of Type Strains, Phase IV (KMG-IV): sequencing the most valuable type-strain genomes for metagenomic binning, comparative biology and taxonomic classification.</title>
        <authorList>
            <person name="Goeker M."/>
        </authorList>
    </citation>
    <scope>NUCLEOTIDE SEQUENCE [LARGE SCALE GENOMIC DNA]</scope>
    <source>
        <strain evidence="6 7">DSM 45385</strain>
    </source>
</reference>
<evidence type="ECO:0000259" key="5">
    <source>
        <dbReference type="PROSITE" id="PS50931"/>
    </source>
</evidence>
<protein>
    <submittedName>
        <fullName evidence="6">DNA-binding transcriptional LysR family regulator</fullName>
    </submittedName>
</protein>
<evidence type="ECO:0000256" key="1">
    <source>
        <dbReference type="ARBA" id="ARBA00009437"/>
    </source>
</evidence>
<dbReference type="PRINTS" id="PR00039">
    <property type="entry name" value="HTHLYSR"/>
</dbReference>
<dbReference type="Pfam" id="PF00126">
    <property type="entry name" value="HTH_1"/>
    <property type="match status" value="1"/>
</dbReference>
<keyword evidence="2" id="KW-0805">Transcription regulation</keyword>
<comment type="caution">
    <text evidence="6">The sequence shown here is derived from an EMBL/GenBank/DDBJ whole genome shotgun (WGS) entry which is preliminary data.</text>
</comment>
<accession>A0A7W8A952</accession>
<dbReference type="SUPFAM" id="SSF46785">
    <property type="entry name" value="Winged helix' DNA-binding domain"/>
    <property type="match status" value="1"/>
</dbReference>
<dbReference type="InterPro" id="IPR005119">
    <property type="entry name" value="LysR_subst-bd"/>
</dbReference>
<evidence type="ECO:0000256" key="2">
    <source>
        <dbReference type="ARBA" id="ARBA00023015"/>
    </source>
</evidence>
<evidence type="ECO:0000313" key="7">
    <source>
        <dbReference type="Proteomes" id="UP000568380"/>
    </source>
</evidence>
<proteinExistence type="inferred from homology"/>
<dbReference type="GO" id="GO:0003700">
    <property type="term" value="F:DNA-binding transcription factor activity"/>
    <property type="evidence" value="ECO:0007669"/>
    <property type="project" value="InterPro"/>
</dbReference>
<dbReference type="FunFam" id="1.10.10.10:FF:000001">
    <property type="entry name" value="LysR family transcriptional regulator"/>
    <property type="match status" value="1"/>
</dbReference>
<dbReference type="InterPro" id="IPR036390">
    <property type="entry name" value="WH_DNA-bd_sf"/>
</dbReference>
<evidence type="ECO:0000256" key="3">
    <source>
        <dbReference type="ARBA" id="ARBA00023125"/>
    </source>
</evidence>
<name>A0A7W8A952_9ACTN</name>
<evidence type="ECO:0000313" key="6">
    <source>
        <dbReference type="EMBL" id="MBB5080538.1"/>
    </source>
</evidence>
<dbReference type="InterPro" id="IPR036388">
    <property type="entry name" value="WH-like_DNA-bd_sf"/>
</dbReference>
<dbReference type="AlphaFoldDB" id="A0A7W8A952"/>
<comment type="similarity">
    <text evidence="1">Belongs to the LysR transcriptional regulatory family.</text>
</comment>
<gene>
    <name evidence="6" type="ORF">HNR40_006025</name>
</gene>
<dbReference type="Gene3D" id="1.10.10.10">
    <property type="entry name" value="Winged helix-like DNA-binding domain superfamily/Winged helix DNA-binding domain"/>
    <property type="match status" value="1"/>
</dbReference>
<dbReference type="Proteomes" id="UP000568380">
    <property type="component" value="Unassembled WGS sequence"/>
</dbReference>
<dbReference type="PANTHER" id="PTHR30346:SF29">
    <property type="entry name" value="LYSR SUBSTRATE-BINDING"/>
    <property type="match status" value="1"/>
</dbReference>
<dbReference type="EMBL" id="JACHIN010000008">
    <property type="protein sequence ID" value="MBB5080538.1"/>
    <property type="molecule type" value="Genomic_DNA"/>
</dbReference>
<keyword evidence="3 6" id="KW-0238">DNA-binding</keyword>
<evidence type="ECO:0000256" key="4">
    <source>
        <dbReference type="ARBA" id="ARBA00023163"/>
    </source>
</evidence>
<dbReference type="GO" id="GO:0032993">
    <property type="term" value="C:protein-DNA complex"/>
    <property type="evidence" value="ECO:0007669"/>
    <property type="project" value="TreeGrafter"/>
</dbReference>
<dbReference type="Pfam" id="PF03466">
    <property type="entry name" value="LysR_substrate"/>
    <property type="match status" value="1"/>
</dbReference>
<dbReference type="InterPro" id="IPR000847">
    <property type="entry name" value="LysR_HTH_N"/>
</dbReference>
<keyword evidence="4" id="KW-0804">Transcription</keyword>
<dbReference type="PROSITE" id="PS50931">
    <property type="entry name" value="HTH_LYSR"/>
    <property type="match status" value="1"/>
</dbReference>
<sequence length="279" mass="29925">MLLMLKEIHCFARVAGRLSFSRAAADLGMSQPAMSQAITRLENALNLQLFERNAREVRLTPAGAALLAQAERVLAAVDGFSEEAARLTQTIIHLAYPPLAGALAARIVRRLAARGPSLAVELRPAGRAAAAQALDEGRVSAALVAFPAPARFTTGARFHVTVDRLAVPADHPWRNRVLAEQLSGQDLLVPGGRLEGLPGRHRQVVEDDYAAALDLVAAGAGLLPIPQLVARTVRREDIRFVPLEGADLRLTYGLAWRGEGVTPGLMALVQAVQEALWTR</sequence>
<feature type="domain" description="HTH lysR-type" evidence="5">
    <location>
        <begin position="1"/>
        <end position="60"/>
    </location>
</feature>
<dbReference type="GO" id="GO:0003677">
    <property type="term" value="F:DNA binding"/>
    <property type="evidence" value="ECO:0007669"/>
    <property type="project" value="UniProtKB-KW"/>
</dbReference>
<dbReference type="Gene3D" id="3.40.190.10">
    <property type="entry name" value="Periplasmic binding protein-like II"/>
    <property type="match status" value="3"/>
</dbReference>
<dbReference type="SUPFAM" id="SSF53850">
    <property type="entry name" value="Periplasmic binding protein-like II"/>
    <property type="match status" value="1"/>
</dbReference>
<organism evidence="6 7">
    <name type="scientific">Nonomuraea endophytica</name>
    <dbReference type="NCBI Taxonomy" id="714136"/>
    <lineage>
        <taxon>Bacteria</taxon>
        <taxon>Bacillati</taxon>
        <taxon>Actinomycetota</taxon>
        <taxon>Actinomycetes</taxon>
        <taxon>Streptosporangiales</taxon>
        <taxon>Streptosporangiaceae</taxon>
        <taxon>Nonomuraea</taxon>
    </lineage>
</organism>
<keyword evidence="7" id="KW-1185">Reference proteome</keyword>
<dbReference type="PANTHER" id="PTHR30346">
    <property type="entry name" value="TRANSCRIPTIONAL DUAL REGULATOR HCAR-RELATED"/>
    <property type="match status" value="1"/>
</dbReference>